<dbReference type="InterPro" id="IPR036770">
    <property type="entry name" value="Ankyrin_rpt-contain_sf"/>
</dbReference>
<dbReference type="PANTHER" id="PTHR10039:SF15">
    <property type="entry name" value="NACHT DOMAIN-CONTAINING PROTEIN"/>
    <property type="match status" value="1"/>
</dbReference>
<feature type="repeat" description="ANK" evidence="2">
    <location>
        <begin position="1502"/>
        <end position="1534"/>
    </location>
</feature>
<sequence length="2077" mass="231719">MDPLSVAGSIAGLITLADAVFRGVYKYYQTASDASKEIKELAKQLQSFAGVLHSLGLLASTLDQNSTHSTFQMGHVSDATKLLGEVQARLNNSISKTNGSRIDNVQQSLKWPFTKTRTKELADNLVQQQQIMGLALQADSLGNLVKLLSNAEEVKRKLSTVQTGVENLQMLTRVEVNAERQRILDFFLKVNPQANLDTSRKLRHPGTGTWLTESPQFQQWIETAGSKMWLSGIPGAGKTVLAGAVIQRALERGKNSPKVGVAFFFCDYKDEKAIVLSNILGALVSQLARQNSKAFDKAKELYDLLHPSDGLTRNPDSDLLQDCFDAISKCFDQIILVVDGLDECGDNTNEVTEALAIVADYSTNVTMALASRDEYNIDLKLRDSFSKIRIGARKEDVLLYVASEIDRRVKDGTLRTNDVRIKDDILARLSQDADGMFRWVTCQLDYMCECPTDADRREALKELPPTLDATYERILLRIQRGHPRARKIVQKCLQLLYLKGIPWNMESFCHALSVPDALNVRMDESAMVTEADVSRLCSSFVRKSDNGSCFEFSHFTVREFLGRETLLRDDELAAYHLSAPLCYAAFCQQSLRYLQLRNFTYMPGFDNGNVIRNTIYSNDLTPFYVLAAFNWIAALRQVPQESCCLELARHLFDPRKTPSFICWAMQLCACLMASVKIDLAAMSDSLYMRASAVILDPAFRPIHLASALDLPEVCEYLLEVDRKWNTISMAGSPLECSIGGVFCLIGSQPQVPQAVGELSEVTMLGYATHRPGQVTTMLKTAGCVIQDPPKKLGEWSLMEMAMFSAIASLDFSPVSSLISMRWVISEPEAATFEKNMALMLQDYPNNYPQHIRHTQLGTSLLKLITQLNTSRVFESNHGFRMCVGAWTTAVKLNYDFIEDFNLMDTRITLSLDALIRKCEVAILNDDAEQMHRYLEDSRISGPETEDDGTKRSGYQLLRRAIINDSVQIGNSIWHLAASKLQCATLSALYNLAREEKTRALQMQNTEGFTPLTLAICASIELPRDSKEDQDATAFITSLLDVCGYDPLSWKCSGSPWHLAARSGSVAVIKCLKESSIPLDVVQQGQCTPLHVLNGLACKECVELMKTLFPAATSILYQSRTPLERYIYNCAVQHDLPYTDQKGVIESLAGADTPSNTSQVCCNLWIFFCEDIVGSLGSKEDYIHHSFLNIVPQILQSEAIESYEISKGQCAIIPLFSALRANRFPWVSHDELEMIICRSKFWSSTCLATETIEYVKFLIRRIAGYGQTKPIEAKIIHMLLDRGVSIHQLSGSASILEEACKFMPCGERDSPSLWSSQPWGLQRGVFEKIVKNADWKQLNASDPGTGRYHQILARRGYHYGSSWMIEQLVSKGLDPDKPRAEPLGDSFLTKCLIASATPAALTLLKLGADPMLRGSNISWNALHAAAERGQLEFLESLHSKFNASPIAFPWQETTNVHAGKGQLRRVFASVNALHLAALGGHLPILQFLIRNAIFPDAKSTTAAGYNCLHFAALHSSEETVNYLYSLGLDINQAAHDGSLPIHFAVRNQNTGAVQALVKLGSTTHADGLGMTPQMYAEELEYSEIRDLLLQCQNGNQTYSTDSAVPSRNGRLNVLLRHFETAIVEGDLETCDTLYGQGVPLNMAMPSCGGCSPLIKAIQSQQSDIIHWLLEKRVSVVKQGCPKHGEVSTLELAIHHEILLEHTWKILDICLDTAWDLRFLSSSIYRAVWLGYELALDLIIRHIRLNIKRYSFLTRKSEDLVLADMVNRPQNGTTPLHKAAWKGDLNMVKILLEAGADVDMLDSYNYTAIQLTNEPHIITELVAAGSKSGWLDPVSFEWAMTGHNYIARGCLSFFMKLTGSDWIQCSRNLSSIFYPENESIDPKLLFQLLQHGADLNRRLMNLHPDRGISPLCRAAAVDSLSVIDHCLEMGASIDFDGSSYGSALMAACANCRFEAVQYLVRRGASIVYYGELGLTSAIKMANGHKKIIQWLLVGQFTEQAKLEYNKLQDPNDDLPLRCWSGIQETSMRLTGDQERQPDESLESYVFRLSEIHRDMRGRALPLHQRDPLAGLFNVVRYRV</sequence>
<dbReference type="PROSITE" id="PS50297">
    <property type="entry name" value="ANK_REP_REGION"/>
    <property type="match status" value="2"/>
</dbReference>
<dbReference type="Pfam" id="PF12796">
    <property type="entry name" value="Ank_2"/>
    <property type="match status" value="1"/>
</dbReference>
<keyword evidence="5" id="KW-1185">Reference proteome</keyword>
<proteinExistence type="predicted"/>
<dbReference type="SUPFAM" id="SSF48403">
    <property type="entry name" value="Ankyrin repeat"/>
    <property type="match status" value="4"/>
</dbReference>
<evidence type="ECO:0000313" key="4">
    <source>
        <dbReference type="EMBL" id="KAJ3577762.1"/>
    </source>
</evidence>
<dbReference type="VEuPathDB" id="FungiDB:F4678DRAFT_408380"/>
<dbReference type="InterPro" id="IPR056884">
    <property type="entry name" value="NPHP3-like_N"/>
</dbReference>
<name>A0A9W8TNE5_9PEZI</name>
<evidence type="ECO:0000259" key="3">
    <source>
        <dbReference type="Pfam" id="PF24883"/>
    </source>
</evidence>
<dbReference type="PANTHER" id="PTHR10039">
    <property type="entry name" value="AMELOGENIN"/>
    <property type="match status" value="1"/>
</dbReference>
<dbReference type="PROSITE" id="PS50088">
    <property type="entry name" value="ANK_REPEAT"/>
    <property type="match status" value="3"/>
</dbReference>
<evidence type="ECO:0000313" key="5">
    <source>
        <dbReference type="Proteomes" id="UP001148614"/>
    </source>
</evidence>
<dbReference type="VEuPathDB" id="FungiDB:F4678DRAFT_476974"/>
<feature type="repeat" description="ANK" evidence="2">
    <location>
        <begin position="1535"/>
        <end position="1567"/>
    </location>
</feature>
<dbReference type="InterPro" id="IPR027417">
    <property type="entry name" value="P-loop_NTPase"/>
</dbReference>
<dbReference type="VEuPathDB" id="FungiDB:F4678DRAFT_364006"/>
<dbReference type="Gene3D" id="1.25.40.20">
    <property type="entry name" value="Ankyrin repeat-containing domain"/>
    <property type="match status" value="5"/>
</dbReference>
<evidence type="ECO:0000256" key="1">
    <source>
        <dbReference type="ARBA" id="ARBA00022737"/>
    </source>
</evidence>
<dbReference type="Gene3D" id="3.40.50.300">
    <property type="entry name" value="P-loop containing nucleotide triphosphate hydrolases"/>
    <property type="match status" value="1"/>
</dbReference>
<accession>A0A9W8TNE5</accession>
<dbReference type="SMART" id="SM00248">
    <property type="entry name" value="ANK"/>
    <property type="match status" value="11"/>
</dbReference>
<feature type="domain" description="Nephrocystin 3-like N-terminal" evidence="3">
    <location>
        <begin position="206"/>
        <end position="372"/>
    </location>
</feature>
<keyword evidence="2" id="KW-0040">ANK repeat</keyword>
<evidence type="ECO:0000256" key="2">
    <source>
        <dbReference type="PROSITE-ProRule" id="PRU00023"/>
    </source>
</evidence>
<reference evidence="4" key="1">
    <citation type="submission" date="2022-07" db="EMBL/GenBank/DDBJ databases">
        <title>Genome Sequence of Xylaria arbuscula.</title>
        <authorList>
            <person name="Buettner E."/>
        </authorList>
    </citation>
    <scope>NUCLEOTIDE SEQUENCE</scope>
    <source>
        <strain evidence="4">VT107</strain>
    </source>
</reference>
<dbReference type="EMBL" id="JANPWZ010000312">
    <property type="protein sequence ID" value="KAJ3577762.1"/>
    <property type="molecule type" value="Genomic_DNA"/>
</dbReference>
<dbReference type="SUPFAM" id="SSF52540">
    <property type="entry name" value="P-loop containing nucleoside triphosphate hydrolases"/>
    <property type="match status" value="1"/>
</dbReference>
<dbReference type="Proteomes" id="UP001148614">
    <property type="component" value="Unassembled WGS sequence"/>
</dbReference>
<dbReference type="Pfam" id="PF24883">
    <property type="entry name" value="NPHP3_N"/>
    <property type="match status" value="1"/>
</dbReference>
<feature type="repeat" description="ANK" evidence="2">
    <location>
        <begin position="1769"/>
        <end position="1801"/>
    </location>
</feature>
<comment type="caution">
    <text evidence="4">The sequence shown here is derived from an EMBL/GenBank/DDBJ whole genome shotgun (WGS) entry which is preliminary data.</text>
</comment>
<organism evidence="4 5">
    <name type="scientific">Xylaria arbuscula</name>
    <dbReference type="NCBI Taxonomy" id="114810"/>
    <lineage>
        <taxon>Eukaryota</taxon>
        <taxon>Fungi</taxon>
        <taxon>Dikarya</taxon>
        <taxon>Ascomycota</taxon>
        <taxon>Pezizomycotina</taxon>
        <taxon>Sordariomycetes</taxon>
        <taxon>Xylariomycetidae</taxon>
        <taxon>Xylariales</taxon>
        <taxon>Xylariaceae</taxon>
        <taxon>Xylaria</taxon>
    </lineage>
</organism>
<dbReference type="InterPro" id="IPR002110">
    <property type="entry name" value="Ankyrin_rpt"/>
</dbReference>
<protein>
    <recommendedName>
        <fullName evidence="3">Nephrocystin 3-like N-terminal domain-containing protein</fullName>
    </recommendedName>
</protein>
<dbReference type="Pfam" id="PF13857">
    <property type="entry name" value="Ank_5"/>
    <property type="match status" value="1"/>
</dbReference>
<dbReference type="VEuPathDB" id="FungiDB:F4678DRAFT_466412"/>
<gene>
    <name evidence="4" type="ORF">NPX13_g2797</name>
</gene>
<keyword evidence="1" id="KW-0677">Repeat</keyword>